<dbReference type="Gene3D" id="3.90.1150.10">
    <property type="entry name" value="Aspartate Aminotransferase, domain 1"/>
    <property type="match status" value="1"/>
</dbReference>
<dbReference type="CDD" id="cd00616">
    <property type="entry name" value="AHBA_syn"/>
    <property type="match status" value="1"/>
</dbReference>
<keyword evidence="4" id="KW-0032">Aminotransferase</keyword>
<gene>
    <name evidence="4" type="ORF">GEAMG1_1519</name>
</gene>
<dbReference type="InterPro" id="IPR000653">
    <property type="entry name" value="DegT/StrS_aminotransferase"/>
</dbReference>
<protein>
    <submittedName>
        <fullName evidence="4">DegT/DnrJ/EryC1/StrS aminotransferase</fullName>
    </submittedName>
</protein>
<evidence type="ECO:0000256" key="2">
    <source>
        <dbReference type="ARBA" id="ARBA00037999"/>
    </source>
</evidence>
<evidence type="ECO:0000256" key="3">
    <source>
        <dbReference type="RuleBase" id="RU004508"/>
    </source>
</evidence>
<dbReference type="InterPro" id="IPR015422">
    <property type="entry name" value="PyrdxlP-dep_Trfase_small"/>
</dbReference>
<dbReference type="Pfam" id="PF01041">
    <property type="entry name" value="DegT_DnrJ_EryC1"/>
    <property type="match status" value="1"/>
</dbReference>
<reference evidence="4 5" key="1">
    <citation type="submission" date="2022-03" db="EMBL/GenBank/DDBJ databases">
        <authorList>
            <person name="Koch H."/>
        </authorList>
    </citation>
    <scope>NUCLEOTIDE SEQUENCE [LARGE SCALE GENOMIC DNA]</scope>
    <source>
        <strain evidence="4 5">G1</strain>
    </source>
</reference>
<dbReference type="EMBL" id="OW150024">
    <property type="protein sequence ID" value="CAH2031349.1"/>
    <property type="molecule type" value="Genomic_DNA"/>
</dbReference>
<keyword evidence="5" id="KW-1185">Reference proteome</keyword>
<dbReference type="PANTHER" id="PTHR30244">
    <property type="entry name" value="TRANSAMINASE"/>
    <property type="match status" value="1"/>
</dbReference>
<keyword evidence="1 3" id="KW-0663">Pyridoxal phosphate</keyword>
<evidence type="ECO:0000313" key="4">
    <source>
        <dbReference type="EMBL" id="CAH2031349.1"/>
    </source>
</evidence>
<dbReference type="InterPro" id="IPR015421">
    <property type="entry name" value="PyrdxlP-dep_Trfase_major"/>
</dbReference>
<comment type="similarity">
    <text evidence="2 3">Belongs to the DegT/DnrJ/EryC1 family.</text>
</comment>
<sequence length="420" mass="46881">MKTNSDDLAIYGAAPAFHETLHVGRPNIGDRKRFYERIDDMLNRRWLSNNGPYVQEFEQRVAEMIGVRHCIAMCNGTIALEIAIRALELKGEVILPSFTFVATAHALQWQEITPVFCDVDPATHTIDPACIEKMITPRTTGIIGVHVWGRPCAIEALEQIAGKHRLKLLFDAAHGFGCSRGGRMLGSFGNAEVFSFHPTKFFNTGEGGAIATNDDALAQKIRLMKNFGFSGKHDDVIYVGTNGKMSELSALTGLTNLESIAQFIAVNCENYETYREELAGLPGISLISYDQQEKCNYQYVVLEIDEQVTGIGRDRLVEILRAENVLARRYFYPGCHRMEPYRSYFPNAGLLLPHTERLTTRVLSLPTGTAVSQEDIREICRIIRIALSQRPEEYDRLNGSLAVASQAGDPPQHLPVFMKG</sequence>
<organism evidence="4 5">
    <name type="scientific">Trichlorobacter ammonificans</name>
    <dbReference type="NCBI Taxonomy" id="2916410"/>
    <lineage>
        <taxon>Bacteria</taxon>
        <taxon>Pseudomonadati</taxon>
        <taxon>Thermodesulfobacteriota</taxon>
        <taxon>Desulfuromonadia</taxon>
        <taxon>Geobacterales</taxon>
        <taxon>Geobacteraceae</taxon>
        <taxon>Trichlorobacter</taxon>
    </lineage>
</organism>
<accession>A0ABN8HEW9</accession>
<dbReference type="Gene3D" id="3.40.640.10">
    <property type="entry name" value="Type I PLP-dependent aspartate aminotransferase-like (Major domain)"/>
    <property type="match status" value="1"/>
</dbReference>
<dbReference type="PANTHER" id="PTHR30244:SF9">
    <property type="entry name" value="PROTEIN RV3402C"/>
    <property type="match status" value="1"/>
</dbReference>
<evidence type="ECO:0000256" key="1">
    <source>
        <dbReference type="ARBA" id="ARBA00022898"/>
    </source>
</evidence>
<dbReference type="PIRSF" id="PIRSF000390">
    <property type="entry name" value="PLP_StrS"/>
    <property type="match status" value="1"/>
</dbReference>
<dbReference type="Proteomes" id="UP001295463">
    <property type="component" value="Chromosome"/>
</dbReference>
<dbReference type="SUPFAM" id="SSF53383">
    <property type="entry name" value="PLP-dependent transferases"/>
    <property type="match status" value="1"/>
</dbReference>
<dbReference type="InterPro" id="IPR015424">
    <property type="entry name" value="PyrdxlP-dep_Trfase"/>
</dbReference>
<dbReference type="RefSeq" id="WP_305732178.1">
    <property type="nucleotide sequence ID" value="NZ_OW150024.1"/>
</dbReference>
<dbReference type="GO" id="GO:0008483">
    <property type="term" value="F:transaminase activity"/>
    <property type="evidence" value="ECO:0007669"/>
    <property type="project" value="UniProtKB-KW"/>
</dbReference>
<name>A0ABN8HEW9_9BACT</name>
<evidence type="ECO:0000313" key="5">
    <source>
        <dbReference type="Proteomes" id="UP001295463"/>
    </source>
</evidence>
<proteinExistence type="inferred from homology"/>
<keyword evidence="4" id="KW-0808">Transferase</keyword>